<feature type="region of interest" description="Disordered" evidence="1">
    <location>
        <begin position="73"/>
        <end position="117"/>
    </location>
</feature>
<reference evidence="2" key="1">
    <citation type="submission" date="2023-03" db="EMBL/GenBank/DDBJ databases">
        <authorList>
            <person name="Julca I."/>
        </authorList>
    </citation>
    <scope>NUCLEOTIDE SEQUENCE</scope>
</reference>
<feature type="compositionally biased region" description="Basic and acidic residues" evidence="1">
    <location>
        <begin position="73"/>
        <end position="86"/>
    </location>
</feature>
<accession>A0AAV1CII0</accession>
<protein>
    <submittedName>
        <fullName evidence="2">OLC1v1031075C1</fullName>
    </submittedName>
</protein>
<evidence type="ECO:0000313" key="2">
    <source>
        <dbReference type="EMBL" id="CAI9095191.1"/>
    </source>
</evidence>
<evidence type="ECO:0000313" key="3">
    <source>
        <dbReference type="Proteomes" id="UP001161247"/>
    </source>
</evidence>
<dbReference type="AlphaFoldDB" id="A0AAV1CII0"/>
<evidence type="ECO:0000256" key="1">
    <source>
        <dbReference type="SAM" id="MobiDB-lite"/>
    </source>
</evidence>
<dbReference type="Proteomes" id="UP001161247">
    <property type="component" value="Chromosome 2"/>
</dbReference>
<proteinExistence type="predicted"/>
<gene>
    <name evidence="2" type="ORF">OLC1_LOCUS6214</name>
</gene>
<sequence>MAPKKYYVAWNYRETEGFEAVKDERTKEDEEKIKEFDNDLEKLERYPKILEYGAVQQFVPVILVEELEADKTLDVPLEENKAKQGEETIPPLTEKEVPSEKETGPSTQPLPIEKGKGPFAGNVTILPPEKPIGGPSIAVHTFDNPPTNECPVLEEFAANLTQADGLKLGLCKLSTDQLPLWEAFCEVLSKMSSPENIVSFPRDVASIFTRGPGEELAIPEVSDEYFGIDLEEDEDETAKEDDTGNSGAKDQDPPVVGDTRGVEERNPPVKETSENQPGNDSHSQSAKQIQTRAERFIAAIKILKRRTKEAEFYSRQSAILQNILVDREIPLPILEDLDENEEASEKTAAEEILLRLNEQDWEIVDLKDKLNQCINQLRVLGFSGVIKPSRFNPKGKDLSI</sequence>
<organism evidence="2 3">
    <name type="scientific">Oldenlandia corymbosa var. corymbosa</name>
    <dbReference type="NCBI Taxonomy" id="529605"/>
    <lineage>
        <taxon>Eukaryota</taxon>
        <taxon>Viridiplantae</taxon>
        <taxon>Streptophyta</taxon>
        <taxon>Embryophyta</taxon>
        <taxon>Tracheophyta</taxon>
        <taxon>Spermatophyta</taxon>
        <taxon>Magnoliopsida</taxon>
        <taxon>eudicotyledons</taxon>
        <taxon>Gunneridae</taxon>
        <taxon>Pentapetalae</taxon>
        <taxon>asterids</taxon>
        <taxon>lamiids</taxon>
        <taxon>Gentianales</taxon>
        <taxon>Rubiaceae</taxon>
        <taxon>Rubioideae</taxon>
        <taxon>Spermacoceae</taxon>
        <taxon>Hedyotis-Oldenlandia complex</taxon>
        <taxon>Oldenlandia</taxon>
    </lineage>
</organism>
<feature type="compositionally biased region" description="Polar residues" evidence="1">
    <location>
        <begin position="274"/>
        <end position="289"/>
    </location>
</feature>
<feature type="compositionally biased region" description="Basic and acidic residues" evidence="1">
    <location>
        <begin position="260"/>
        <end position="273"/>
    </location>
</feature>
<feature type="region of interest" description="Disordered" evidence="1">
    <location>
        <begin position="233"/>
        <end position="289"/>
    </location>
</feature>
<dbReference type="EMBL" id="OX459119">
    <property type="protein sequence ID" value="CAI9095191.1"/>
    <property type="molecule type" value="Genomic_DNA"/>
</dbReference>
<keyword evidence="3" id="KW-1185">Reference proteome</keyword>
<name>A0AAV1CII0_OLDCO</name>
<feature type="compositionally biased region" description="Basic and acidic residues" evidence="1">
    <location>
        <begin position="93"/>
        <end position="103"/>
    </location>
</feature>